<dbReference type="SUPFAM" id="SSF54518">
    <property type="entry name" value="Tubby C-terminal domain-like"/>
    <property type="match status" value="1"/>
</dbReference>
<name>A0ABS9Q3A4_9MICO</name>
<dbReference type="InterPro" id="IPR007612">
    <property type="entry name" value="LOR"/>
</dbReference>
<accession>A0ABS9Q3A4</accession>
<evidence type="ECO:0000313" key="3">
    <source>
        <dbReference type="Proteomes" id="UP001521931"/>
    </source>
</evidence>
<evidence type="ECO:0008006" key="4">
    <source>
        <dbReference type="Google" id="ProtNLM"/>
    </source>
</evidence>
<dbReference type="InterPro" id="IPR005552">
    <property type="entry name" value="Scramblase"/>
</dbReference>
<dbReference type="Pfam" id="PF04525">
    <property type="entry name" value="LOR"/>
    <property type="match status" value="1"/>
</dbReference>
<organism evidence="2 3">
    <name type="scientific">Arsenicicoccus bolidensis</name>
    <dbReference type="NCBI Taxonomy" id="229480"/>
    <lineage>
        <taxon>Bacteria</taxon>
        <taxon>Bacillati</taxon>
        <taxon>Actinomycetota</taxon>
        <taxon>Actinomycetes</taxon>
        <taxon>Micrococcales</taxon>
        <taxon>Intrasporangiaceae</taxon>
        <taxon>Arsenicicoccus</taxon>
    </lineage>
</organism>
<dbReference type="Gene3D" id="2.40.160.200">
    <property type="entry name" value="LURP1-related"/>
    <property type="match status" value="1"/>
</dbReference>
<proteinExistence type="inferred from homology"/>
<comment type="similarity">
    <text evidence="1">Belongs to the LOR family.</text>
</comment>
<dbReference type="PANTHER" id="PTHR23248">
    <property type="entry name" value="PHOSPHOLIPID SCRAMBLASE-RELATED"/>
    <property type="match status" value="1"/>
</dbReference>
<dbReference type="InterPro" id="IPR038595">
    <property type="entry name" value="LOR_sf"/>
</dbReference>
<evidence type="ECO:0000313" key="2">
    <source>
        <dbReference type="EMBL" id="MCG7322342.1"/>
    </source>
</evidence>
<comment type="caution">
    <text evidence="2">The sequence shown here is derived from an EMBL/GenBank/DDBJ whole genome shotgun (WGS) entry which is preliminary data.</text>
</comment>
<sequence length="186" mass="20214">MTLLHADVLVMDQVTSFMSNDFAIRDQAGAQVGEIRTEGSALSRMFLGSRKLSVHDTDGSVLVRLDDVMTMGRDRFTLQDGQGYEIGQLVKEFTFFRKRLTLQLVNGEGLDVQGQLFDYDFEIAGPGGSVARVSRQWPGLAAGLLGRNRYVVSFNSGVPVTLRVAVVGAVVALDLIRAKEENSSGG</sequence>
<dbReference type="RefSeq" id="WP_029212671.1">
    <property type="nucleotide sequence ID" value="NZ_DAMCTM010000010.1"/>
</dbReference>
<protein>
    <recommendedName>
        <fullName evidence="4">Scramblase</fullName>
    </recommendedName>
</protein>
<reference evidence="2 3" key="1">
    <citation type="submission" date="2022-02" db="EMBL/GenBank/DDBJ databases">
        <title>Uncovering new skin microbiome diversity through culturing and metagenomics.</title>
        <authorList>
            <person name="Conlan S."/>
            <person name="Deming C."/>
            <person name="Nisc Comparative Sequencing Program N."/>
            <person name="Segre J.A."/>
        </authorList>
    </citation>
    <scope>NUCLEOTIDE SEQUENCE [LARGE SCALE GENOMIC DNA]</scope>
    <source>
        <strain evidence="2 3">ACRQZ</strain>
    </source>
</reference>
<evidence type="ECO:0000256" key="1">
    <source>
        <dbReference type="ARBA" id="ARBA00005437"/>
    </source>
</evidence>
<gene>
    <name evidence="2" type="ORF">MHL29_10645</name>
</gene>
<dbReference type="PANTHER" id="PTHR23248:SF9">
    <property type="entry name" value="PHOSPHOLIPID SCRAMBLASE"/>
    <property type="match status" value="1"/>
</dbReference>
<dbReference type="InterPro" id="IPR025659">
    <property type="entry name" value="Tubby-like_C"/>
</dbReference>
<dbReference type="Proteomes" id="UP001521931">
    <property type="component" value="Unassembled WGS sequence"/>
</dbReference>
<dbReference type="EMBL" id="JAKRCV010000032">
    <property type="protein sequence ID" value="MCG7322342.1"/>
    <property type="molecule type" value="Genomic_DNA"/>
</dbReference>
<keyword evidence="3" id="KW-1185">Reference proteome</keyword>